<feature type="domain" description="HTH tetR-type" evidence="3">
    <location>
        <begin position="1"/>
        <end position="61"/>
    </location>
</feature>
<dbReference type="Gene3D" id="1.10.357.10">
    <property type="entry name" value="Tetracycline Repressor, domain 2"/>
    <property type="match status" value="1"/>
</dbReference>
<dbReference type="RefSeq" id="WP_262067016.1">
    <property type="nucleotide sequence ID" value="NZ_JAMXOD010000021.1"/>
</dbReference>
<feature type="DNA-binding region" description="H-T-H motif" evidence="2">
    <location>
        <begin position="24"/>
        <end position="43"/>
    </location>
</feature>
<evidence type="ECO:0000313" key="5">
    <source>
        <dbReference type="Proteomes" id="UP001523566"/>
    </source>
</evidence>
<keyword evidence="1 2" id="KW-0238">DNA-binding</keyword>
<comment type="caution">
    <text evidence="4">The sequence shown here is derived from an EMBL/GenBank/DDBJ whole genome shotgun (WGS) entry which is preliminary data.</text>
</comment>
<dbReference type="PANTHER" id="PTHR43479">
    <property type="entry name" value="ACREF/ENVCD OPERON REPRESSOR-RELATED"/>
    <property type="match status" value="1"/>
</dbReference>
<dbReference type="Pfam" id="PF00440">
    <property type="entry name" value="TetR_N"/>
    <property type="match status" value="1"/>
</dbReference>
<dbReference type="InterPro" id="IPR001647">
    <property type="entry name" value="HTH_TetR"/>
</dbReference>
<accession>A0ABT1EBQ4</accession>
<protein>
    <submittedName>
        <fullName evidence="4">TetR/AcrR family transcriptional regulator</fullName>
    </submittedName>
</protein>
<organism evidence="4 5">
    <name type="scientific">Aequitasia blattaphilus</name>
    <dbReference type="NCBI Taxonomy" id="2949332"/>
    <lineage>
        <taxon>Bacteria</taxon>
        <taxon>Bacillati</taxon>
        <taxon>Bacillota</taxon>
        <taxon>Clostridia</taxon>
        <taxon>Lachnospirales</taxon>
        <taxon>Lachnospiraceae</taxon>
        <taxon>Aequitasia</taxon>
    </lineage>
</organism>
<dbReference type="EMBL" id="JAMZFW010000021">
    <property type="protein sequence ID" value="MCP1103242.1"/>
    <property type="molecule type" value="Genomic_DNA"/>
</dbReference>
<dbReference type="Proteomes" id="UP001523566">
    <property type="component" value="Unassembled WGS sequence"/>
</dbReference>
<dbReference type="PROSITE" id="PS50977">
    <property type="entry name" value="HTH_TETR_2"/>
    <property type="match status" value="1"/>
</dbReference>
<evidence type="ECO:0000256" key="1">
    <source>
        <dbReference type="ARBA" id="ARBA00023125"/>
    </source>
</evidence>
<proteinExistence type="predicted"/>
<evidence type="ECO:0000313" key="4">
    <source>
        <dbReference type="EMBL" id="MCP1103242.1"/>
    </source>
</evidence>
<keyword evidence="5" id="KW-1185">Reference proteome</keyword>
<reference evidence="4 5" key="1">
    <citation type="journal article" date="2022" name="Genome Biol. Evol.">
        <title>Host diet, physiology and behaviors set the stage for Lachnospiraceae cladogenesis.</title>
        <authorList>
            <person name="Vera-Ponce De Leon A."/>
            <person name="Schneider M."/>
            <person name="Jahnes B.C."/>
            <person name="Sadowski V."/>
            <person name="Camuy-Velez L.A."/>
            <person name="Duan J."/>
            <person name="Sabree Z.L."/>
        </authorList>
    </citation>
    <scope>NUCLEOTIDE SEQUENCE [LARGE SCALE GENOMIC DNA]</scope>
    <source>
        <strain evidence="4 5">PAL113</strain>
    </source>
</reference>
<sequence length="205" mass="23608">MTTKQRILDEALTLFSEKGYSAVYVGDIAEAVGIKPPSLYKHFKSKQDIFNGILEILTQDYNKQATELQLDGVNADKDVGVFSAISEDELLKMGRELFLYMLHDDKVRKFRKLLTLEQFHHWELAEIYTKQYVDEPLSYQTTLFSLLLTKGNLEGGVPDIMALHFYAPIYLMLTLCDRDAKREEEAVQLIEGHIRQFSKMYGGEL</sequence>
<dbReference type="InterPro" id="IPR050624">
    <property type="entry name" value="HTH-type_Tx_Regulator"/>
</dbReference>
<dbReference type="InterPro" id="IPR009057">
    <property type="entry name" value="Homeodomain-like_sf"/>
</dbReference>
<dbReference type="PANTHER" id="PTHR43479:SF11">
    <property type="entry name" value="ACREF_ENVCD OPERON REPRESSOR-RELATED"/>
    <property type="match status" value="1"/>
</dbReference>
<evidence type="ECO:0000259" key="3">
    <source>
        <dbReference type="PROSITE" id="PS50977"/>
    </source>
</evidence>
<gene>
    <name evidence="4" type="ORF">NK125_12590</name>
</gene>
<dbReference type="PRINTS" id="PR00455">
    <property type="entry name" value="HTHTETR"/>
</dbReference>
<name>A0ABT1EBQ4_9FIRM</name>
<dbReference type="SUPFAM" id="SSF46689">
    <property type="entry name" value="Homeodomain-like"/>
    <property type="match status" value="1"/>
</dbReference>
<evidence type="ECO:0000256" key="2">
    <source>
        <dbReference type="PROSITE-ProRule" id="PRU00335"/>
    </source>
</evidence>